<dbReference type="Proteomes" id="UP000253915">
    <property type="component" value="Unassembled WGS sequence"/>
</dbReference>
<dbReference type="GO" id="GO:0006352">
    <property type="term" value="P:DNA-templated transcription initiation"/>
    <property type="evidence" value="ECO:0007669"/>
    <property type="project" value="InterPro"/>
</dbReference>
<keyword evidence="3" id="KW-0731">Sigma factor</keyword>
<evidence type="ECO:0000313" key="7">
    <source>
        <dbReference type="EMBL" id="RDC33325.1"/>
    </source>
</evidence>
<dbReference type="InterPro" id="IPR013249">
    <property type="entry name" value="RNA_pol_sigma70_r4_t2"/>
</dbReference>
<feature type="domain" description="RNA polymerase sigma factor 70 region 4 type 2" evidence="5">
    <location>
        <begin position="90"/>
        <end position="142"/>
    </location>
</feature>
<evidence type="ECO:0000313" key="6">
    <source>
        <dbReference type="EMBL" id="RDB81587.1"/>
    </source>
</evidence>
<dbReference type="RefSeq" id="WP_013981114.1">
    <property type="nucleotide sequence ID" value="NZ_CABMOO010000038.1"/>
</dbReference>
<comment type="caution">
    <text evidence="6">The sequence shown here is derived from an EMBL/GenBank/DDBJ whole genome shotgun (WGS) entry which is preliminary data.</text>
</comment>
<dbReference type="SUPFAM" id="SSF88659">
    <property type="entry name" value="Sigma3 and sigma4 domains of RNA polymerase sigma factors"/>
    <property type="match status" value="1"/>
</dbReference>
<evidence type="ECO:0000313" key="9">
    <source>
        <dbReference type="Proteomes" id="UP000253752"/>
    </source>
</evidence>
<evidence type="ECO:0000256" key="2">
    <source>
        <dbReference type="ARBA" id="ARBA00023015"/>
    </source>
</evidence>
<keyword evidence="4" id="KW-0804">Transcription</keyword>
<evidence type="ECO:0000256" key="1">
    <source>
        <dbReference type="ARBA" id="ARBA00010641"/>
    </source>
</evidence>
<protein>
    <submittedName>
        <fullName evidence="6">RNA polymerase subunit sigma-24</fullName>
    </submittedName>
</protein>
<dbReference type="EMBL" id="PPTX01000002">
    <property type="protein sequence ID" value="RDB81587.1"/>
    <property type="molecule type" value="Genomic_DNA"/>
</dbReference>
<evidence type="ECO:0000259" key="5">
    <source>
        <dbReference type="Pfam" id="PF08281"/>
    </source>
</evidence>
<accession>A0A369MZA5</accession>
<dbReference type="Proteomes" id="UP000312594">
    <property type="component" value="Unassembled WGS sequence"/>
</dbReference>
<dbReference type="Proteomes" id="UP000253752">
    <property type="component" value="Unassembled WGS sequence"/>
</dbReference>
<dbReference type="GO" id="GO:0016987">
    <property type="term" value="F:sigma factor activity"/>
    <property type="evidence" value="ECO:0007669"/>
    <property type="project" value="UniProtKB-KW"/>
</dbReference>
<sequence length="150" mass="17647">MARFYESRNIDDSQAQYRIVVRTPDGKRTEINLPRQVFEGIEELQREFWRTERRETRHSLHLASMDEASLAPNNPEKDPELIFMEKLESEALFQAFQQIPAAQRRRFLMRHLLGMPTAKIAEVERCSDRAVRRSISLARENLKEILSSGF</sequence>
<reference evidence="9 10" key="2">
    <citation type="journal article" date="2018" name="Elife">
        <title>Discovery and characterization of a prevalent human gut bacterial enzyme sufficient for the inactivation of a family of plant toxins.</title>
        <authorList>
            <person name="Koppel N."/>
            <person name="Bisanz J.E."/>
            <person name="Pandelia M.E."/>
            <person name="Turnbaugh P.J."/>
            <person name="Balskus E.P."/>
        </authorList>
    </citation>
    <scope>NUCLEOTIDE SEQUENCE [LARGE SCALE GENOMIC DNA]</scope>
    <source>
        <strain evidence="7 10">16A</strain>
        <strain evidence="6 9">MR1 #12</strain>
    </source>
</reference>
<comment type="similarity">
    <text evidence="1">Belongs to the sigma-70 factor family. ECF subfamily.</text>
</comment>
<reference evidence="8 11" key="1">
    <citation type="journal article" date="2005" name="Appl. Environ. Microbiol.">
        <title>Intestinal bacterial communities that produce active estrogen-like compounds enterodiol and enterolactone in humans.</title>
        <authorList>
            <person name="Clavel T."/>
            <person name="Henderson G."/>
            <person name="Alpert C.A."/>
            <person name="Philippe C."/>
            <person name="Rigottier-Gois L."/>
            <person name="Dore J."/>
            <person name="Blaut M."/>
        </authorList>
    </citation>
    <scope>NUCLEOTIDE SEQUENCE [LARGE SCALE GENOMIC DNA]</scope>
    <source>
        <strain evidence="8 11">SECO-MT75m2</strain>
    </source>
</reference>
<name>A0A369MZA5_EGGLN</name>
<proteinExistence type="inferred from homology"/>
<reference evidence="8" key="3">
    <citation type="submission" date="2019-06" db="EMBL/GenBank/DDBJ databases">
        <authorList>
            <person name="Bisanz J.E."/>
            <person name="Turnbaugh P.J."/>
        </authorList>
    </citation>
    <scope>NUCLEOTIDE SEQUENCE</scope>
    <source>
        <strain evidence="8">SECO-MT75m2</strain>
    </source>
</reference>
<organism evidence="6 9">
    <name type="scientific">Eggerthella lenta</name>
    <name type="common">Eubacterium lentum</name>
    <dbReference type="NCBI Taxonomy" id="84112"/>
    <lineage>
        <taxon>Bacteria</taxon>
        <taxon>Bacillati</taxon>
        <taxon>Actinomycetota</taxon>
        <taxon>Coriobacteriia</taxon>
        <taxon>Eggerthellales</taxon>
        <taxon>Eggerthellaceae</taxon>
        <taxon>Eggerthella</taxon>
    </lineage>
</organism>
<gene>
    <name evidence="7" type="ORF">C1853_15880</name>
    <name evidence="6" type="ORF">C1872_02630</name>
    <name evidence="8" type="ORF">FIC87_11080</name>
</gene>
<keyword evidence="2" id="KW-0805">Transcription regulation</keyword>
<dbReference type="Gene3D" id="1.10.10.10">
    <property type="entry name" value="Winged helix-like DNA-binding domain superfamily/Winged helix DNA-binding domain"/>
    <property type="match status" value="1"/>
</dbReference>
<dbReference type="AlphaFoldDB" id="A0A369MZA5"/>
<dbReference type="GO" id="GO:0003677">
    <property type="term" value="F:DNA binding"/>
    <property type="evidence" value="ECO:0007669"/>
    <property type="project" value="InterPro"/>
</dbReference>
<evidence type="ECO:0000313" key="10">
    <source>
        <dbReference type="Proteomes" id="UP000253915"/>
    </source>
</evidence>
<dbReference type="GeneID" id="62678918"/>
<dbReference type="InterPro" id="IPR013324">
    <property type="entry name" value="RNA_pol_sigma_r3/r4-like"/>
</dbReference>
<evidence type="ECO:0000313" key="11">
    <source>
        <dbReference type="Proteomes" id="UP000312594"/>
    </source>
</evidence>
<evidence type="ECO:0000313" key="8">
    <source>
        <dbReference type="EMBL" id="TNU89533.1"/>
    </source>
</evidence>
<dbReference type="Pfam" id="PF08281">
    <property type="entry name" value="Sigma70_r4_2"/>
    <property type="match status" value="1"/>
</dbReference>
<dbReference type="InterPro" id="IPR036388">
    <property type="entry name" value="WH-like_DNA-bd_sf"/>
</dbReference>
<dbReference type="EMBL" id="PPUQ01000039">
    <property type="protein sequence ID" value="RDC33325.1"/>
    <property type="molecule type" value="Genomic_DNA"/>
</dbReference>
<evidence type="ECO:0000256" key="3">
    <source>
        <dbReference type="ARBA" id="ARBA00023082"/>
    </source>
</evidence>
<dbReference type="EMBL" id="VEVP01000027">
    <property type="protein sequence ID" value="TNU89533.1"/>
    <property type="molecule type" value="Genomic_DNA"/>
</dbReference>
<evidence type="ECO:0000256" key="4">
    <source>
        <dbReference type="ARBA" id="ARBA00023163"/>
    </source>
</evidence>